<reference evidence="1" key="1">
    <citation type="submission" date="2018-09" db="EMBL/GenBank/DDBJ databases">
        <title>Genome Analysis and Characterisation of Bacteriophage CS01 Active against Cronobacter sakazakii.</title>
        <authorList>
            <person name="Kim G.-H."/>
            <person name="Kim J."/>
            <person name="Yoon S.-S."/>
        </authorList>
    </citation>
    <scope>NUCLEOTIDE SEQUENCE [LARGE SCALE GENOMIC DNA]</scope>
</reference>
<dbReference type="Pfam" id="PF05869">
    <property type="entry name" value="Dam"/>
    <property type="match status" value="1"/>
</dbReference>
<dbReference type="InterPro" id="IPR008593">
    <property type="entry name" value="Dam_MeTrfase"/>
</dbReference>
<dbReference type="GO" id="GO:0009307">
    <property type="term" value="P:DNA restriction-modification system"/>
    <property type="evidence" value="ECO:0007669"/>
    <property type="project" value="InterPro"/>
</dbReference>
<dbReference type="NCBIfam" id="TIGR01712">
    <property type="entry name" value="phage_N6A_met"/>
    <property type="match status" value="1"/>
</dbReference>
<keyword evidence="2" id="KW-1185">Reference proteome</keyword>
<name>A0A3B8DJF3_9CAUD</name>
<gene>
    <name evidence="1" type="ORF">CS01_065</name>
</gene>
<dbReference type="GO" id="GO:0009007">
    <property type="term" value="F:site-specific DNA-methyltransferase (adenine-specific) activity"/>
    <property type="evidence" value="ECO:0007669"/>
    <property type="project" value="InterPro"/>
</dbReference>
<sequence>MKDNNDIQTIDGFINSNLLVRSALASGGHYQAVKPNQYFKVTGNRYLGSKTPDVVRDLWETNDEIIQWLENRYGKYDLDAAASESNKKCEKFYSAETNCLKRWWGSRKHVWLNPPYSAPDLFVLKAIEQMEHDNQIDMLLPADPSTAWFADAQKHAAEIIWIIGDSWEEEGRKYSRTGRLAFISGLTGEPVSGNNKGSVIFIMRKLKDGETQKTHYVKISEICPSVLNRRAKARSI</sequence>
<dbReference type="EMBL" id="MH845412">
    <property type="protein sequence ID" value="AYJ73353.1"/>
    <property type="molecule type" value="Genomic_DNA"/>
</dbReference>
<evidence type="ECO:0000313" key="1">
    <source>
        <dbReference type="EMBL" id="AYJ73353.1"/>
    </source>
</evidence>
<dbReference type="GO" id="GO:0003677">
    <property type="term" value="F:DNA binding"/>
    <property type="evidence" value="ECO:0007669"/>
    <property type="project" value="InterPro"/>
</dbReference>
<organism evidence="1">
    <name type="scientific">Cronobacter phage CS01</name>
    <dbReference type="NCBI Taxonomy" id="2496544"/>
    <lineage>
        <taxon>Viruses</taxon>
        <taxon>Duplodnaviria</taxon>
        <taxon>Heunggongvirae</taxon>
        <taxon>Uroviricota</taxon>
        <taxon>Caudoviricetes</taxon>
        <taxon>Drexlerviridae</taxon>
        <taxon>Kyungwonvirus</taxon>
        <taxon>Kyungwonvirus CS01</taxon>
    </lineage>
</organism>
<protein>
    <submittedName>
        <fullName evidence="1">Methylase</fullName>
    </submittedName>
</protein>
<keyword evidence="1" id="KW-0489">Methyltransferase</keyword>
<proteinExistence type="predicted"/>
<dbReference type="GO" id="GO:0032259">
    <property type="term" value="P:methylation"/>
    <property type="evidence" value="ECO:0007669"/>
    <property type="project" value="UniProtKB-KW"/>
</dbReference>
<accession>A0A3B8DJF3</accession>
<dbReference type="Proteomes" id="UP000279491">
    <property type="component" value="Segment"/>
</dbReference>
<evidence type="ECO:0000313" key="2">
    <source>
        <dbReference type="Proteomes" id="UP000279491"/>
    </source>
</evidence>
<keyword evidence="1" id="KW-0808">Transferase</keyword>